<keyword evidence="1" id="KW-1133">Transmembrane helix</keyword>
<feature type="transmembrane region" description="Helical" evidence="1">
    <location>
        <begin position="7"/>
        <end position="28"/>
    </location>
</feature>
<evidence type="ECO:0000256" key="1">
    <source>
        <dbReference type="SAM" id="Phobius"/>
    </source>
</evidence>
<dbReference type="EMBL" id="MN739708">
    <property type="protein sequence ID" value="QHT22317.1"/>
    <property type="molecule type" value="Genomic_DNA"/>
</dbReference>
<name>A0A6C0DZJ9_9ZZZZ</name>
<dbReference type="AlphaFoldDB" id="A0A6C0DZJ9"/>
<proteinExistence type="predicted"/>
<evidence type="ECO:0000313" key="2">
    <source>
        <dbReference type="EMBL" id="QHT22317.1"/>
    </source>
</evidence>
<keyword evidence="1" id="KW-0812">Transmembrane</keyword>
<reference evidence="2" key="1">
    <citation type="journal article" date="2020" name="Nature">
        <title>Giant virus diversity and host interactions through global metagenomics.</title>
        <authorList>
            <person name="Schulz F."/>
            <person name="Roux S."/>
            <person name="Paez-Espino D."/>
            <person name="Jungbluth S."/>
            <person name="Walsh D.A."/>
            <person name="Denef V.J."/>
            <person name="McMahon K.D."/>
            <person name="Konstantinidis K.T."/>
            <person name="Eloe-Fadrosh E.A."/>
            <person name="Kyrpides N.C."/>
            <person name="Woyke T."/>
        </authorList>
    </citation>
    <scope>NUCLEOTIDE SEQUENCE</scope>
    <source>
        <strain evidence="2">GVMAG-M-3300023179-107</strain>
    </source>
</reference>
<keyword evidence="1" id="KW-0472">Membrane</keyword>
<accession>A0A6C0DZJ9</accession>
<sequence>MENSSKMIILIGTLITIIIAIVIIYYFVGGPRTESTKADSNENHMIDVQFSEKNMPSKVYKVMFNRGSPWIGGYELGIGKTYIVESNESKK</sequence>
<organism evidence="2">
    <name type="scientific">viral metagenome</name>
    <dbReference type="NCBI Taxonomy" id="1070528"/>
    <lineage>
        <taxon>unclassified sequences</taxon>
        <taxon>metagenomes</taxon>
        <taxon>organismal metagenomes</taxon>
    </lineage>
</organism>
<protein>
    <submittedName>
        <fullName evidence="2">Uncharacterized protein</fullName>
    </submittedName>
</protein>